<proteinExistence type="predicted"/>
<accession>A0A645ASW9</accession>
<gene>
    <name evidence="1" type="ORF">SDC9_102971</name>
</gene>
<comment type="caution">
    <text evidence="1">The sequence shown here is derived from an EMBL/GenBank/DDBJ whole genome shotgun (WGS) entry which is preliminary data.</text>
</comment>
<organism evidence="1">
    <name type="scientific">bioreactor metagenome</name>
    <dbReference type="NCBI Taxonomy" id="1076179"/>
    <lineage>
        <taxon>unclassified sequences</taxon>
        <taxon>metagenomes</taxon>
        <taxon>ecological metagenomes</taxon>
    </lineage>
</organism>
<protein>
    <submittedName>
        <fullName evidence="1">Uncharacterized protein</fullName>
    </submittedName>
</protein>
<evidence type="ECO:0000313" key="1">
    <source>
        <dbReference type="EMBL" id="MPM56169.1"/>
    </source>
</evidence>
<reference evidence="1" key="1">
    <citation type="submission" date="2019-08" db="EMBL/GenBank/DDBJ databases">
        <authorList>
            <person name="Kucharzyk K."/>
            <person name="Murdoch R.W."/>
            <person name="Higgins S."/>
            <person name="Loffler F."/>
        </authorList>
    </citation>
    <scope>NUCLEOTIDE SEQUENCE</scope>
</reference>
<sequence length="239" mass="24458">MNRTAADLHLVHGAAVAGYADCIGEAAQGSKVSAVASIAAHNAASVYNSPANRKVHDPSAVTAAQILAFSAVAAADLARNLQRSSLDDDCAASAAPASIFLPFVLAYAFSAVTAPDTVGNHPAAYHCERAGISSGLACLPLAGRTAMCPAAAANSRASAASCGANRTGTKLLTVYSQRVSVKQFDCSLIASCTCRQCAAVREDKLNIVVLEGKVGRIHATLYNIPIVCEYCSRIFDGGG</sequence>
<name>A0A645ASW9_9ZZZZ</name>
<dbReference type="AlphaFoldDB" id="A0A645ASW9"/>
<dbReference type="EMBL" id="VSSQ01015623">
    <property type="protein sequence ID" value="MPM56169.1"/>
    <property type="molecule type" value="Genomic_DNA"/>
</dbReference>